<comment type="subcellular location">
    <subcellularLocation>
        <location evidence="1">Mitochondrion</location>
    </subcellularLocation>
</comment>
<dbReference type="PANTHER" id="PTHR23354:SF62">
    <property type="entry name" value="MUSTARD, ISOFORM V"/>
    <property type="match status" value="1"/>
</dbReference>
<dbReference type="Pfam" id="PF07534">
    <property type="entry name" value="TLD"/>
    <property type="match status" value="1"/>
</dbReference>
<accession>B8C5E7</accession>
<feature type="compositionally biased region" description="Basic and acidic residues" evidence="5">
    <location>
        <begin position="258"/>
        <end position="271"/>
    </location>
</feature>
<evidence type="ECO:0000256" key="3">
    <source>
        <dbReference type="ARBA" id="ARBA00023128"/>
    </source>
</evidence>
<dbReference type="PaxDb" id="35128-Thaps6047"/>
<dbReference type="EMBL" id="CM000643">
    <property type="protein sequence ID" value="EED91497.1"/>
    <property type="molecule type" value="Genomic_DNA"/>
</dbReference>
<feature type="compositionally biased region" description="Basic and acidic residues" evidence="5">
    <location>
        <begin position="210"/>
        <end position="222"/>
    </location>
</feature>
<feature type="domain" description="TLDc" evidence="6">
    <location>
        <begin position="329"/>
        <end position="532"/>
    </location>
</feature>
<evidence type="ECO:0000256" key="5">
    <source>
        <dbReference type="SAM" id="MobiDB-lite"/>
    </source>
</evidence>
<dbReference type="PROSITE" id="PS51886">
    <property type="entry name" value="TLDC"/>
    <property type="match status" value="1"/>
</dbReference>
<evidence type="ECO:0000313" key="7">
    <source>
        <dbReference type="EMBL" id="EED91497.1"/>
    </source>
</evidence>
<feature type="region of interest" description="Disordered" evidence="5">
    <location>
        <begin position="131"/>
        <end position="163"/>
    </location>
</feature>
<comment type="similarity">
    <text evidence="2">Belongs to the OXR1 family.</text>
</comment>
<sequence>MGRQRVAGLEADGSCCHKGGFFPMDNRSSLVHRGVDWHITTSSHPTLTTIVIIMENNSAHEHCTSRQALQRSLYHRAASLTNVEKTFLSALLIDRPSTHEEEQLHKKKIEKATEVLNDEILFSVPLREVSTSEEDGKLSEESTLSGADQKLPSPPKSKRSNVRQLDLWRAHHDGVAPARLRAKSSDCKSFCKSSSEENHNPSGLNVNKTDANRDSICREIRSSKRRSKSQTGIDDVDSNESNNNDKNKLEGQNDADSLDVKSDEEVGHVNDDSSASSWGSSQGGFDHYDAWEVIKDEYASDFGFNVAVDNEDESLAYDDDLDAGRGMFKILGTNAEDVRSCPHVLSPPLMDSLLSFVPERLSNDNFWLKFSLIRDGASLEILKRYFETTNGHVFGSFTSSPWRQNNKYFGVGESFLFRMRHNRTTPVHSLFEQAQLESEIDVFPYQFTNDYVQLCTRDKLALGGGGGSTIQTDDTAAVFLEWSDYGFGLALDENLLHGTTSPCATFGNNSLVSGVESGETFDVLNLEVWTFTSAQTEREAERSEMSQFFVRESISSLSRVSGSASGDNSSSSLFSAGDLTPKKFYRRVGQADENETDRDAWQYAQMMAGSPYTMKKM</sequence>
<protein>
    <recommendedName>
        <fullName evidence="4">Oxidation resistance protein 1</fullName>
    </recommendedName>
</protein>
<proteinExistence type="inferred from homology"/>
<dbReference type="GO" id="GO:0005739">
    <property type="term" value="C:mitochondrion"/>
    <property type="evidence" value="ECO:0007669"/>
    <property type="project" value="UniProtKB-SubCell"/>
</dbReference>
<gene>
    <name evidence="7" type="ORF">THAPSDRAFT_6047</name>
</gene>
<dbReference type="OMA" id="EVWTFTS"/>
<dbReference type="AlphaFoldDB" id="B8C5E7"/>
<dbReference type="Proteomes" id="UP000001449">
    <property type="component" value="Chromosome 6"/>
</dbReference>
<reference evidence="7 8" key="1">
    <citation type="journal article" date="2004" name="Science">
        <title>The genome of the diatom Thalassiosira pseudonana: ecology, evolution, and metabolism.</title>
        <authorList>
            <person name="Armbrust E.V."/>
            <person name="Berges J.A."/>
            <person name="Bowler C."/>
            <person name="Green B.R."/>
            <person name="Martinez D."/>
            <person name="Putnam N.H."/>
            <person name="Zhou S."/>
            <person name="Allen A.E."/>
            <person name="Apt K.E."/>
            <person name="Bechner M."/>
            <person name="Brzezinski M.A."/>
            <person name="Chaal B.K."/>
            <person name="Chiovitti A."/>
            <person name="Davis A.K."/>
            <person name="Demarest M.S."/>
            <person name="Detter J.C."/>
            <person name="Glavina T."/>
            <person name="Goodstein D."/>
            <person name="Hadi M.Z."/>
            <person name="Hellsten U."/>
            <person name="Hildebrand M."/>
            <person name="Jenkins B.D."/>
            <person name="Jurka J."/>
            <person name="Kapitonov V.V."/>
            <person name="Kroger N."/>
            <person name="Lau W.W."/>
            <person name="Lane T.W."/>
            <person name="Larimer F.W."/>
            <person name="Lippmeier J.C."/>
            <person name="Lucas S."/>
            <person name="Medina M."/>
            <person name="Montsant A."/>
            <person name="Obornik M."/>
            <person name="Parker M.S."/>
            <person name="Palenik B."/>
            <person name="Pazour G.J."/>
            <person name="Richardson P.M."/>
            <person name="Rynearson T.A."/>
            <person name="Saito M.A."/>
            <person name="Schwartz D.C."/>
            <person name="Thamatrakoln K."/>
            <person name="Valentin K."/>
            <person name="Vardi A."/>
            <person name="Wilkerson F.P."/>
            <person name="Rokhsar D.S."/>
        </authorList>
    </citation>
    <scope>NUCLEOTIDE SEQUENCE [LARGE SCALE GENOMIC DNA]</scope>
    <source>
        <strain evidence="7 8">CCMP1335</strain>
    </source>
</reference>
<dbReference type="eggNOG" id="KOG2372">
    <property type="taxonomic scope" value="Eukaryota"/>
</dbReference>
<feature type="compositionally biased region" description="Polar residues" evidence="5">
    <location>
        <begin position="200"/>
        <end position="209"/>
    </location>
</feature>
<keyword evidence="8" id="KW-1185">Reference proteome</keyword>
<dbReference type="InParanoid" id="B8C5E7"/>
<evidence type="ECO:0000313" key="8">
    <source>
        <dbReference type="Proteomes" id="UP000001449"/>
    </source>
</evidence>
<evidence type="ECO:0000256" key="4">
    <source>
        <dbReference type="ARBA" id="ARBA00040604"/>
    </source>
</evidence>
<feature type="region of interest" description="Disordered" evidence="5">
    <location>
        <begin position="189"/>
        <end position="281"/>
    </location>
</feature>
<dbReference type="KEGG" id="tps:THAPSDRAFT_6047"/>
<name>B8C5E7_THAPS</name>
<evidence type="ECO:0000256" key="1">
    <source>
        <dbReference type="ARBA" id="ARBA00004173"/>
    </source>
</evidence>
<dbReference type="SMART" id="SM00584">
    <property type="entry name" value="TLDc"/>
    <property type="match status" value="1"/>
</dbReference>
<organism evidence="7 8">
    <name type="scientific">Thalassiosira pseudonana</name>
    <name type="common">Marine diatom</name>
    <name type="synonym">Cyclotella nana</name>
    <dbReference type="NCBI Taxonomy" id="35128"/>
    <lineage>
        <taxon>Eukaryota</taxon>
        <taxon>Sar</taxon>
        <taxon>Stramenopiles</taxon>
        <taxon>Ochrophyta</taxon>
        <taxon>Bacillariophyta</taxon>
        <taxon>Coscinodiscophyceae</taxon>
        <taxon>Thalassiosirophycidae</taxon>
        <taxon>Thalassiosirales</taxon>
        <taxon>Thalassiosiraceae</taxon>
        <taxon>Thalassiosira</taxon>
    </lineage>
</organism>
<dbReference type="PANTHER" id="PTHR23354">
    <property type="entry name" value="NUCLEOLAR PROTEIN 7/ESTROGEN RECEPTOR COACTIVATOR-RELATED"/>
    <property type="match status" value="1"/>
</dbReference>
<keyword evidence="3" id="KW-0496">Mitochondrion</keyword>
<evidence type="ECO:0000259" key="6">
    <source>
        <dbReference type="PROSITE" id="PS51886"/>
    </source>
</evidence>
<reference evidence="7 8" key="2">
    <citation type="journal article" date="2008" name="Nature">
        <title>The Phaeodactylum genome reveals the evolutionary history of diatom genomes.</title>
        <authorList>
            <person name="Bowler C."/>
            <person name="Allen A.E."/>
            <person name="Badger J.H."/>
            <person name="Grimwood J."/>
            <person name="Jabbari K."/>
            <person name="Kuo A."/>
            <person name="Maheswari U."/>
            <person name="Martens C."/>
            <person name="Maumus F."/>
            <person name="Otillar R.P."/>
            <person name="Rayko E."/>
            <person name="Salamov A."/>
            <person name="Vandepoele K."/>
            <person name="Beszteri B."/>
            <person name="Gruber A."/>
            <person name="Heijde M."/>
            <person name="Katinka M."/>
            <person name="Mock T."/>
            <person name="Valentin K."/>
            <person name="Verret F."/>
            <person name="Berges J.A."/>
            <person name="Brownlee C."/>
            <person name="Cadoret J.P."/>
            <person name="Chiovitti A."/>
            <person name="Choi C.J."/>
            <person name="Coesel S."/>
            <person name="De Martino A."/>
            <person name="Detter J.C."/>
            <person name="Durkin C."/>
            <person name="Falciatore A."/>
            <person name="Fournet J."/>
            <person name="Haruta M."/>
            <person name="Huysman M.J."/>
            <person name="Jenkins B.D."/>
            <person name="Jiroutova K."/>
            <person name="Jorgensen R.E."/>
            <person name="Joubert Y."/>
            <person name="Kaplan A."/>
            <person name="Kroger N."/>
            <person name="Kroth P.G."/>
            <person name="La Roche J."/>
            <person name="Lindquist E."/>
            <person name="Lommer M."/>
            <person name="Martin-Jezequel V."/>
            <person name="Lopez P.J."/>
            <person name="Lucas S."/>
            <person name="Mangogna M."/>
            <person name="McGinnis K."/>
            <person name="Medlin L.K."/>
            <person name="Montsant A."/>
            <person name="Oudot-Le Secq M.P."/>
            <person name="Napoli C."/>
            <person name="Obornik M."/>
            <person name="Parker M.S."/>
            <person name="Petit J.L."/>
            <person name="Porcel B.M."/>
            <person name="Poulsen N."/>
            <person name="Robison M."/>
            <person name="Rychlewski L."/>
            <person name="Rynearson T.A."/>
            <person name="Schmutz J."/>
            <person name="Shapiro H."/>
            <person name="Siaut M."/>
            <person name="Stanley M."/>
            <person name="Sussman M.R."/>
            <person name="Taylor A.R."/>
            <person name="Vardi A."/>
            <person name="von Dassow P."/>
            <person name="Vyverman W."/>
            <person name="Willis A."/>
            <person name="Wyrwicz L.S."/>
            <person name="Rokhsar D.S."/>
            <person name="Weissenbach J."/>
            <person name="Armbrust E.V."/>
            <person name="Green B.R."/>
            <person name="Van de Peer Y."/>
            <person name="Grigoriev I.V."/>
        </authorList>
    </citation>
    <scope>NUCLEOTIDE SEQUENCE [LARGE SCALE GENOMIC DNA]</scope>
    <source>
        <strain evidence="7 8">CCMP1335</strain>
    </source>
</reference>
<dbReference type="RefSeq" id="XP_002291390.1">
    <property type="nucleotide sequence ID" value="XM_002291354.1"/>
</dbReference>
<dbReference type="GeneID" id="7451184"/>
<evidence type="ECO:0000256" key="2">
    <source>
        <dbReference type="ARBA" id="ARBA00009540"/>
    </source>
</evidence>
<dbReference type="HOGENOM" id="CLU_424223_0_0_1"/>
<dbReference type="InterPro" id="IPR006571">
    <property type="entry name" value="TLDc_dom"/>
</dbReference>